<name>A0ABY7B277_9PSEU</name>
<dbReference type="Gene3D" id="1.10.10.10">
    <property type="entry name" value="Winged helix-like DNA-binding domain superfamily/Winged helix DNA-binding domain"/>
    <property type="match status" value="1"/>
</dbReference>
<proteinExistence type="predicted"/>
<dbReference type="RefSeq" id="WP_268756205.1">
    <property type="nucleotide sequence ID" value="NZ_CP113836.1"/>
</dbReference>
<accession>A0ABY7B277</accession>
<evidence type="ECO:0000313" key="5">
    <source>
        <dbReference type="EMBL" id="WAL66065.1"/>
    </source>
</evidence>
<dbReference type="Pfam" id="PF00392">
    <property type="entry name" value="GntR"/>
    <property type="match status" value="1"/>
</dbReference>
<protein>
    <submittedName>
        <fullName evidence="5">GntR family transcriptional regulator</fullName>
    </submittedName>
</protein>
<feature type="domain" description="HTH gntR-type" evidence="4">
    <location>
        <begin position="9"/>
        <end position="76"/>
    </location>
</feature>
<evidence type="ECO:0000256" key="2">
    <source>
        <dbReference type="ARBA" id="ARBA00023125"/>
    </source>
</evidence>
<gene>
    <name evidence="5" type="ORF">ORV05_35350</name>
</gene>
<keyword evidence="2" id="KW-0238">DNA-binding</keyword>
<reference evidence="5" key="1">
    <citation type="submission" date="2022-11" db="EMBL/GenBank/DDBJ databases">
        <authorList>
            <person name="Mo P."/>
        </authorList>
    </citation>
    <scope>NUCLEOTIDE SEQUENCE</scope>
    <source>
        <strain evidence="5">HUAS 11-8</strain>
    </source>
</reference>
<dbReference type="InterPro" id="IPR011711">
    <property type="entry name" value="GntR_C"/>
</dbReference>
<evidence type="ECO:0000259" key="4">
    <source>
        <dbReference type="PROSITE" id="PS50949"/>
    </source>
</evidence>
<keyword evidence="3" id="KW-0804">Transcription</keyword>
<evidence type="ECO:0000313" key="6">
    <source>
        <dbReference type="Proteomes" id="UP001163203"/>
    </source>
</evidence>
<keyword evidence="6" id="KW-1185">Reference proteome</keyword>
<dbReference type="PROSITE" id="PS50949">
    <property type="entry name" value="HTH_GNTR"/>
    <property type="match status" value="1"/>
</dbReference>
<evidence type="ECO:0000256" key="1">
    <source>
        <dbReference type="ARBA" id="ARBA00023015"/>
    </source>
</evidence>
<dbReference type="Pfam" id="PF07729">
    <property type="entry name" value="FCD"/>
    <property type="match status" value="1"/>
</dbReference>
<dbReference type="EMBL" id="CP113836">
    <property type="protein sequence ID" value="WAL66065.1"/>
    <property type="molecule type" value="Genomic_DNA"/>
</dbReference>
<dbReference type="SUPFAM" id="SSF46785">
    <property type="entry name" value="Winged helix' DNA-binding domain"/>
    <property type="match status" value="1"/>
</dbReference>
<dbReference type="PANTHER" id="PTHR43537:SF24">
    <property type="entry name" value="GLUCONATE OPERON TRANSCRIPTIONAL REPRESSOR"/>
    <property type="match status" value="1"/>
</dbReference>
<keyword evidence="1" id="KW-0805">Transcription regulation</keyword>
<dbReference type="PRINTS" id="PR00035">
    <property type="entry name" value="HTHGNTR"/>
</dbReference>
<dbReference type="InterPro" id="IPR008920">
    <property type="entry name" value="TF_FadR/GntR_C"/>
</dbReference>
<sequence length="216" mass="23626">MPAPARTATSGRDKAYAFLKHSVLADPAMEGAFVSEQEVAERVGVSRTPVREALLQLAAEDLVQLVPNRGAYVAPLSGRDLKDLFELRGVLERFAAQKALAEGAVPANEMEATLTRQAHHTDREHAKDFIELDHHFHSLLVEAAGNAMLTKTYASLRARQMRAGLTALERSENRQEAVLAEHRRILDALVAGDLEGALAAIDDHHEITLRLQLTAS</sequence>
<dbReference type="Proteomes" id="UP001163203">
    <property type="component" value="Chromosome"/>
</dbReference>
<dbReference type="InterPro" id="IPR036388">
    <property type="entry name" value="WH-like_DNA-bd_sf"/>
</dbReference>
<dbReference type="SUPFAM" id="SSF48008">
    <property type="entry name" value="GntR ligand-binding domain-like"/>
    <property type="match status" value="1"/>
</dbReference>
<organism evidence="5 6">
    <name type="scientific">Amycolatopsis cynarae</name>
    <dbReference type="NCBI Taxonomy" id="2995223"/>
    <lineage>
        <taxon>Bacteria</taxon>
        <taxon>Bacillati</taxon>
        <taxon>Actinomycetota</taxon>
        <taxon>Actinomycetes</taxon>
        <taxon>Pseudonocardiales</taxon>
        <taxon>Pseudonocardiaceae</taxon>
        <taxon>Amycolatopsis</taxon>
    </lineage>
</organism>
<dbReference type="SMART" id="SM00345">
    <property type="entry name" value="HTH_GNTR"/>
    <property type="match status" value="1"/>
</dbReference>
<dbReference type="PANTHER" id="PTHR43537">
    <property type="entry name" value="TRANSCRIPTIONAL REGULATOR, GNTR FAMILY"/>
    <property type="match status" value="1"/>
</dbReference>
<dbReference type="SMART" id="SM00895">
    <property type="entry name" value="FCD"/>
    <property type="match status" value="1"/>
</dbReference>
<evidence type="ECO:0000256" key="3">
    <source>
        <dbReference type="ARBA" id="ARBA00023163"/>
    </source>
</evidence>
<dbReference type="InterPro" id="IPR000524">
    <property type="entry name" value="Tscrpt_reg_HTH_GntR"/>
</dbReference>
<dbReference type="InterPro" id="IPR036390">
    <property type="entry name" value="WH_DNA-bd_sf"/>
</dbReference>
<dbReference type="Gene3D" id="1.20.120.530">
    <property type="entry name" value="GntR ligand-binding domain-like"/>
    <property type="match status" value="1"/>
</dbReference>